<evidence type="ECO:0000313" key="2">
    <source>
        <dbReference type="EMBL" id="PVD19003.1"/>
    </source>
</evidence>
<keyword evidence="3" id="KW-1185">Reference proteome</keyword>
<comment type="caution">
    <text evidence="2">The sequence shown here is derived from an EMBL/GenBank/DDBJ whole genome shotgun (WGS) entry which is preliminary data.</text>
</comment>
<evidence type="ECO:0000313" key="3">
    <source>
        <dbReference type="Proteomes" id="UP000245119"/>
    </source>
</evidence>
<accession>A0A2T7NCV5</accession>
<dbReference type="OrthoDB" id="6067228at2759"/>
<sequence length="460" mass="52792">MAGGGWSVQGLCLQRRWLSVFSAIVAVLLLTSGHAHSTWDITAFEYYRKFHKYLDLGECPQREELIITPDNKTHVKPVSCNMHQKGNITSLMRELNDTRHVIIPTATDLVAHLGLCVGEAASYLGILNNGDCIAVEIASKLTFSSKTMVRAYVEYYRKSLDILDTTPSLREGFETYYADKYYVKYRSYGTLEIILVQFRFRSQKETEAAKELRMTSNLMSDFMKKVEREVGVPQRVLVVNLSTATQNPYTLDKYSDKEWEAAIREVELKEMMVKYTQMQIVSGRLNPHLHYQLFPFLISGSPIAGRGPSPLTWEATSMLEVSLRRSISTAKKTAKKCRKNSSRLCRRVRELRRKLVTLQAEIHKGRLNWVKLTNEEKRDFASRYTARVSTFANVTKSLSQAVHRMKKQEKLDKLNTKKRRRNQSCVRKEGTLFSLLCAEKVVYCAADHVFTATDRKLPSE</sequence>
<dbReference type="AlphaFoldDB" id="A0A2T7NCV5"/>
<reference evidence="2 3" key="1">
    <citation type="submission" date="2018-04" db="EMBL/GenBank/DDBJ databases">
        <title>The genome of golden apple snail Pomacea canaliculata provides insight into stress tolerance and invasive adaptation.</title>
        <authorList>
            <person name="Liu C."/>
            <person name="Liu B."/>
            <person name="Ren Y."/>
            <person name="Zhang Y."/>
            <person name="Wang H."/>
            <person name="Li S."/>
            <person name="Jiang F."/>
            <person name="Yin L."/>
            <person name="Zhang G."/>
            <person name="Qian W."/>
            <person name="Fan W."/>
        </authorList>
    </citation>
    <scope>NUCLEOTIDE SEQUENCE [LARGE SCALE GENOMIC DNA]</scope>
    <source>
        <strain evidence="2">SZHN2017</strain>
        <tissue evidence="2">Muscle</tissue>
    </source>
</reference>
<evidence type="ECO:0000256" key="1">
    <source>
        <dbReference type="SAM" id="Coils"/>
    </source>
</evidence>
<dbReference type="EMBL" id="PZQS01000014">
    <property type="protein sequence ID" value="PVD19003.1"/>
    <property type="molecule type" value="Genomic_DNA"/>
</dbReference>
<keyword evidence="1" id="KW-0175">Coiled coil</keyword>
<protein>
    <submittedName>
        <fullName evidence="2">Uncharacterized protein</fullName>
    </submittedName>
</protein>
<gene>
    <name evidence="2" type="ORF">C0Q70_21562</name>
</gene>
<organism evidence="2 3">
    <name type="scientific">Pomacea canaliculata</name>
    <name type="common">Golden apple snail</name>
    <dbReference type="NCBI Taxonomy" id="400727"/>
    <lineage>
        <taxon>Eukaryota</taxon>
        <taxon>Metazoa</taxon>
        <taxon>Spiralia</taxon>
        <taxon>Lophotrochozoa</taxon>
        <taxon>Mollusca</taxon>
        <taxon>Gastropoda</taxon>
        <taxon>Caenogastropoda</taxon>
        <taxon>Architaenioglossa</taxon>
        <taxon>Ampullarioidea</taxon>
        <taxon>Ampullariidae</taxon>
        <taxon>Pomacea</taxon>
    </lineage>
</organism>
<proteinExistence type="predicted"/>
<feature type="coiled-coil region" evidence="1">
    <location>
        <begin position="341"/>
        <end position="368"/>
    </location>
</feature>
<dbReference type="Proteomes" id="UP000245119">
    <property type="component" value="Linkage Group LG14"/>
</dbReference>
<name>A0A2T7NCV5_POMCA</name>